<dbReference type="GO" id="GO:0004526">
    <property type="term" value="F:ribonuclease P activity"/>
    <property type="evidence" value="ECO:0007669"/>
    <property type="project" value="UniProtKB-UniRule"/>
</dbReference>
<keyword evidence="3 7" id="KW-0540">Nuclease</keyword>
<dbReference type="Gene3D" id="3.30.230.10">
    <property type="match status" value="1"/>
</dbReference>
<evidence type="ECO:0000256" key="6">
    <source>
        <dbReference type="ARBA" id="ARBA00022884"/>
    </source>
</evidence>
<keyword evidence="2 7" id="KW-0819">tRNA processing</keyword>
<accession>A0A1H9U620</accession>
<dbReference type="Proteomes" id="UP000198948">
    <property type="component" value="Unassembled WGS sequence"/>
</dbReference>
<keyword evidence="6 7" id="KW-0694">RNA-binding</keyword>
<name>A0A1H9U620_9LACT</name>
<evidence type="ECO:0000313" key="10">
    <source>
        <dbReference type="Proteomes" id="UP000198948"/>
    </source>
</evidence>
<comment type="function">
    <text evidence="1 7">RNaseP catalyzes the removal of the 5'-leader sequence from pre-tRNA to produce the mature 5'-terminus. It can also cleave other RNA substrates such as 4.5S RNA. The protein component plays an auxiliary but essential role in vivo by binding to the 5'-leader sequence and broadening the substrate specificity of the ribozyme.</text>
</comment>
<evidence type="ECO:0000256" key="4">
    <source>
        <dbReference type="ARBA" id="ARBA00022759"/>
    </source>
</evidence>
<dbReference type="GO" id="GO:0000049">
    <property type="term" value="F:tRNA binding"/>
    <property type="evidence" value="ECO:0007669"/>
    <property type="project" value="UniProtKB-UniRule"/>
</dbReference>
<dbReference type="PROSITE" id="PS00648">
    <property type="entry name" value="RIBONUCLEASE_P"/>
    <property type="match status" value="1"/>
</dbReference>
<evidence type="ECO:0000256" key="1">
    <source>
        <dbReference type="ARBA" id="ARBA00002663"/>
    </source>
</evidence>
<comment type="similarity">
    <text evidence="7">Belongs to the RnpA family.</text>
</comment>
<keyword evidence="5 7" id="KW-0378">Hydrolase</keyword>
<keyword evidence="10" id="KW-1185">Reference proteome</keyword>
<dbReference type="NCBIfam" id="TIGR00188">
    <property type="entry name" value="rnpA"/>
    <property type="match status" value="1"/>
</dbReference>
<dbReference type="RefSeq" id="WP_092653792.1">
    <property type="nucleotide sequence ID" value="NZ_FOHA01000022.1"/>
</dbReference>
<evidence type="ECO:0000256" key="2">
    <source>
        <dbReference type="ARBA" id="ARBA00022694"/>
    </source>
</evidence>
<sequence length="127" mass="14643">MRKSYRVKKEAEFQTVFHKGKSTANRQFVVYVLNKPEQKHFRVGLSVGKKIGNAVMRNQVKRYIRQSLLEFKDETVATIDFIVIARKPVAAMNQAEIKKSLAHVLRLAKVLKRDTLKKSEGSRVEKS</sequence>
<dbReference type="HAMAP" id="MF_00227">
    <property type="entry name" value="RNase_P"/>
    <property type="match status" value="1"/>
</dbReference>
<dbReference type="FunFam" id="3.30.230.10:FF:000021">
    <property type="entry name" value="Ribonuclease P protein component"/>
    <property type="match status" value="1"/>
</dbReference>
<dbReference type="PANTHER" id="PTHR33992">
    <property type="entry name" value="RIBONUCLEASE P PROTEIN COMPONENT"/>
    <property type="match status" value="1"/>
</dbReference>
<comment type="subunit">
    <text evidence="7">Consists of a catalytic RNA component (M1 or rnpB) and a protein subunit.</text>
</comment>
<dbReference type="GO" id="GO:0001682">
    <property type="term" value="P:tRNA 5'-leader removal"/>
    <property type="evidence" value="ECO:0007669"/>
    <property type="project" value="UniProtKB-UniRule"/>
</dbReference>
<evidence type="ECO:0000313" key="9">
    <source>
        <dbReference type="EMBL" id="SES04762.1"/>
    </source>
</evidence>
<dbReference type="EMBL" id="FOHA01000022">
    <property type="protein sequence ID" value="SES04762.1"/>
    <property type="molecule type" value="Genomic_DNA"/>
</dbReference>
<reference evidence="9 10" key="1">
    <citation type="submission" date="2016-10" db="EMBL/GenBank/DDBJ databases">
        <authorList>
            <person name="de Groot N.N."/>
        </authorList>
    </citation>
    <scope>NUCLEOTIDE SEQUENCE [LARGE SCALE GENOMIC DNA]</scope>
    <source>
        <strain evidence="9 10">DSM 13760</strain>
    </source>
</reference>
<dbReference type="EC" id="3.1.26.5" evidence="7 8"/>
<dbReference type="OrthoDB" id="9810867at2"/>
<dbReference type="AlphaFoldDB" id="A0A1H9U620"/>
<dbReference type="InterPro" id="IPR000100">
    <property type="entry name" value="RNase_P"/>
</dbReference>
<dbReference type="InterPro" id="IPR020568">
    <property type="entry name" value="Ribosomal_Su5_D2-typ_SF"/>
</dbReference>
<dbReference type="InterPro" id="IPR020539">
    <property type="entry name" value="RNase_P_CS"/>
</dbReference>
<dbReference type="SUPFAM" id="SSF54211">
    <property type="entry name" value="Ribosomal protein S5 domain 2-like"/>
    <property type="match status" value="1"/>
</dbReference>
<protein>
    <recommendedName>
        <fullName evidence="7 8">Ribonuclease P protein component</fullName>
        <shortName evidence="7">RNase P protein</shortName>
        <shortName evidence="7">RNaseP protein</shortName>
        <ecNumber evidence="7 8">3.1.26.5</ecNumber>
    </recommendedName>
    <alternativeName>
        <fullName evidence="7">Protein C5</fullName>
    </alternativeName>
</protein>
<comment type="catalytic activity">
    <reaction evidence="7">
        <text>Endonucleolytic cleavage of RNA, removing 5'-extranucleotides from tRNA precursor.</text>
        <dbReference type="EC" id="3.1.26.5"/>
    </reaction>
</comment>
<evidence type="ECO:0000256" key="7">
    <source>
        <dbReference type="HAMAP-Rule" id="MF_00227"/>
    </source>
</evidence>
<dbReference type="GO" id="GO:0030677">
    <property type="term" value="C:ribonuclease P complex"/>
    <property type="evidence" value="ECO:0007669"/>
    <property type="project" value="TreeGrafter"/>
</dbReference>
<evidence type="ECO:0000256" key="3">
    <source>
        <dbReference type="ARBA" id="ARBA00022722"/>
    </source>
</evidence>
<dbReference type="Pfam" id="PF00825">
    <property type="entry name" value="Ribonuclease_P"/>
    <property type="match status" value="1"/>
</dbReference>
<dbReference type="STRING" id="142588.SAMN04488559_1224"/>
<organism evidence="9 10">
    <name type="scientific">Isobaculum melis</name>
    <dbReference type="NCBI Taxonomy" id="142588"/>
    <lineage>
        <taxon>Bacteria</taxon>
        <taxon>Bacillati</taxon>
        <taxon>Bacillota</taxon>
        <taxon>Bacilli</taxon>
        <taxon>Lactobacillales</taxon>
        <taxon>Carnobacteriaceae</taxon>
        <taxon>Isobaculum</taxon>
    </lineage>
</organism>
<evidence type="ECO:0000256" key="5">
    <source>
        <dbReference type="ARBA" id="ARBA00022801"/>
    </source>
</evidence>
<proteinExistence type="inferred from homology"/>
<keyword evidence="4 7" id="KW-0255">Endonuclease</keyword>
<dbReference type="PANTHER" id="PTHR33992:SF1">
    <property type="entry name" value="RIBONUCLEASE P PROTEIN COMPONENT"/>
    <property type="match status" value="1"/>
</dbReference>
<evidence type="ECO:0000256" key="8">
    <source>
        <dbReference type="NCBIfam" id="TIGR00188"/>
    </source>
</evidence>
<dbReference type="GO" id="GO:0042781">
    <property type="term" value="F:3'-tRNA processing endoribonuclease activity"/>
    <property type="evidence" value="ECO:0007669"/>
    <property type="project" value="TreeGrafter"/>
</dbReference>
<dbReference type="InterPro" id="IPR014721">
    <property type="entry name" value="Ribsml_uS5_D2-typ_fold_subgr"/>
</dbReference>
<gene>
    <name evidence="7" type="primary">rnpA</name>
    <name evidence="9" type="ORF">SAMN04488559_1224</name>
</gene>